<dbReference type="PANTHER" id="PTHR43706">
    <property type="entry name" value="NADH DEHYDROGENASE"/>
    <property type="match status" value="1"/>
</dbReference>
<evidence type="ECO:0000259" key="9">
    <source>
        <dbReference type="Pfam" id="PF07992"/>
    </source>
</evidence>
<dbReference type="Pfam" id="PF07992">
    <property type="entry name" value="Pyr_redox_2"/>
    <property type="match status" value="1"/>
</dbReference>
<keyword evidence="8" id="KW-1133">Transmembrane helix</keyword>
<keyword evidence="3" id="KW-0285">Flavoprotein</keyword>
<comment type="similarity">
    <text evidence="1">Belongs to the NADH dehydrogenase family.</text>
</comment>
<sequence length="430" mass="47126">MIPHVVIVGGGFAGLYAARRFARGHVRVTLVDRHNYHLFQPLLYQVATAGLSPGDIATPIRSLVSKQSNLEVRLGEVTHIDLKNRRVHLKDGELTYDSLIIAAGVSHAYFGRPEWERQAPGLKTLDDALELRRRVLTAFEEAETEEDEKKRDELLTFVVVGGGPTGVELAGAIAELAKFTVARDYRRFDPRRAKVLLVEAGDRVLSAFDQDLSSRALKSLRKLGVDVRLSTRVTNIDPAGVQLDKEHIPAKTVLWAAGVAASPLSKTLGVELDRAGRVKVNRDLSIPGFPTAYVVGDLAACPQEDGSFVPGLAPAAIQEGEHAADNILAQSLGHPTKPFEYFDKGIMATVGRASGIAQAGSLKLSGFIGWVAWLFIHIMYLIGFRNRVLVLIQWAWAFFTFGRSARLITGTSPDSLDRTIETSNREHVRL</sequence>
<dbReference type="InterPro" id="IPR045024">
    <property type="entry name" value="NDH-2"/>
</dbReference>
<keyword evidence="6" id="KW-0520">NAD</keyword>
<dbReference type="PRINTS" id="PR00368">
    <property type="entry name" value="FADPNR"/>
</dbReference>
<keyword evidence="4" id="KW-0274">FAD</keyword>
<reference evidence="10 11" key="1">
    <citation type="submission" date="2017-08" db="EMBL/GenBank/DDBJ databases">
        <title>Infants hospitalized years apart are colonized by the same room-sourced microbial strains.</title>
        <authorList>
            <person name="Brooks B."/>
            <person name="Olm M.R."/>
            <person name="Firek B.A."/>
            <person name="Baker R."/>
            <person name="Thomas B.C."/>
            <person name="Morowitz M.J."/>
            <person name="Banfield J.F."/>
        </authorList>
    </citation>
    <scope>NUCLEOTIDE SEQUENCE [LARGE SCALE GENOMIC DNA]</scope>
    <source>
        <strain evidence="10">S2_003_000_R2_14</strain>
    </source>
</reference>
<dbReference type="PRINTS" id="PR00411">
    <property type="entry name" value="PNDRDTASEI"/>
</dbReference>
<evidence type="ECO:0000256" key="3">
    <source>
        <dbReference type="ARBA" id="ARBA00022630"/>
    </source>
</evidence>
<feature type="transmembrane region" description="Helical" evidence="8">
    <location>
        <begin position="364"/>
        <end position="384"/>
    </location>
</feature>
<feature type="domain" description="FAD/NAD(P)-binding" evidence="9">
    <location>
        <begin position="4"/>
        <end position="320"/>
    </location>
</feature>
<organism evidence="10 11">
    <name type="scientific">Archangium gephyra</name>
    <dbReference type="NCBI Taxonomy" id="48"/>
    <lineage>
        <taxon>Bacteria</taxon>
        <taxon>Pseudomonadati</taxon>
        <taxon>Myxococcota</taxon>
        <taxon>Myxococcia</taxon>
        <taxon>Myxococcales</taxon>
        <taxon>Cystobacterineae</taxon>
        <taxon>Archangiaceae</taxon>
        <taxon>Archangium</taxon>
    </lineage>
</organism>
<dbReference type="EMBL" id="QFQP01000013">
    <property type="protein sequence ID" value="PZR11881.1"/>
    <property type="molecule type" value="Genomic_DNA"/>
</dbReference>
<dbReference type="InterPro" id="IPR036188">
    <property type="entry name" value="FAD/NAD-bd_sf"/>
</dbReference>
<keyword evidence="5" id="KW-0560">Oxidoreductase</keyword>
<evidence type="ECO:0000256" key="5">
    <source>
        <dbReference type="ARBA" id="ARBA00023002"/>
    </source>
</evidence>
<evidence type="ECO:0000313" key="10">
    <source>
        <dbReference type="EMBL" id="PZR11881.1"/>
    </source>
</evidence>
<dbReference type="Gene3D" id="3.50.50.100">
    <property type="match status" value="1"/>
</dbReference>
<gene>
    <name evidence="10" type="ORF">DI536_16230</name>
</gene>
<protein>
    <recommendedName>
        <fullName evidence="2">NADH:ubiquinone reductase (non-electrogenic)</fullName>
        <ecNumber evidence="2">1.6.5.9</ecNumber>
    </recommendedName>
</protein>
<evidence type="ECO:0000256" key="8">
    <source>
        <dbReference type="SAM" id="Phobius"/>
    </source>
</evidence>
<proteinExistence type="inferred from homology"/>
<evidence type="ECO:0000313" key="11">
    <source>
        <dbReference type="Proteomes" id="UP000249061"/>
    </source>
</evidence>
<dbReference type="PANTHER" id="PTHR43706:SF47">
    <property type="entry name" value="EXTERNAL NADH-UBIQUINONE OXIDOREDUCTASE 1, MITOCHONDRIAL-RELATED"/>
    <property type="match status" value="1"/>
</dbReference>
<dbReference type="SUPFAM" id="SSF51905">
    <property type="entry name" value="FAD/NAD(P)-binding domain"/>
    <property type="match status" value="1"/>
</dbReference>
<evidence type="ECO:0000256" key="2">
    <source>
        <dbReference type="ARBA" id="ARBA00012637"/>
    </source>
</evidence>
<evidence type="ECO:0000256" key="1">
    <source>
        <dbReference type="ARBA" id="ARBA00005272"/>
    </source>
</evidence>
<accession>A0A2W5VNB0</accession>
<evidence type="ECO:0000256" key="7">
    <source>
        <dbReference type="ARBA" id="ARBA00047599"/>
    </source>
</evidence>
<name>A0A2W5VNB0_9BACT</name>
<dbReference type="AlphaFoldDB" id="A0A2W5VNB0"/>
<dbReference type="InterPro" id="IPR023753">
    <property type="entry name" value="FAD/NAD-binding_dom"/>
</dbReference>
<evidence type="ECO:0000256" key="6">
    <source>
        <dbReference type="ARBA" id="ARBA00023027"/>
    </source>
</evidence>
<keyword evidence="8" id="KW-0812">Transmembrane</keyword>
<dbReference type="Proteomes" id="UP000249061">
    <property type="component" value="Unassembled WGS sequence"/>
</dbReference>
<dbReference type="EC" id="1.6.5.9" evidence="2"/>
<keyword evidence="8" id="KW-0472">Membrane</keyword>
<comment type="catalytic activity">
    <reaction evidence="7">
        <text>a quinone + NADH + H(+) = a quinol + NAD(+)</text>
        <dbReference type="Rhea" id="RHEA:46160"/>
        <dbReference type="ChEBI" id="CHEBI:15378"/>
        <dbReference type="ChEBI" id="CHEBI:24646"/>
        <dbReference type="ChEBI" id="CHEBI:57540"/>
        <dbReference type="ChEBI" id="CHEBI:57945"/>
        <dbReference type="ChEBI" id="CHEBI:132124"/>
        <dbReference type="EC" id="1.6.5.9"/>
    </reaction>
</comment>
<evidence type="ECO:0000256" key="4">
    <source>
        <dbReference type="ARBA" id="ARBA00022827"/>
    </source>
</evidence>
<comment type="caution">
    <text evidence="10">The sequence shown here is derived from an EMBL/GenBank/DDBJ whole genome shotgun (WGS) entry which is preliminary data.</text>
</comment>
<dbReference type="GO" id="GO:0050136">
    <property type="term" value="F:NADH dehydrogenase (quinone) (non-electrogenic) activity"/>
    <property type="evidence" value="ECO:0007669"/>
    <property type="project" value="UniProtKB-EC"/>
</dbReference>